<dbReference type="Proteomes" id="UP000605986">
    <property type="component" value="Unassembled WGS sequence"/>
</dbReference>
<gene>
    <name evidence="2" type="ORF">F53441_13245</name>
</gene>
<reference evidence="2" key="1">
    <citation type="submission" date="2020-01" db="EMBL/GenBank/DDBJ databases">
        <title>Identification and distribution of gene clusters putatively required for synthesis of sphingolipid metabolism inhibitors in phylogenetically diverse species of the filamentous fungus Fusarium.</title>
        <authorList>
            <person name="Kim H.-S."/>
            <person name="Busman M."/>
            <person name="Brown D.W."/>
            <person name="Divon H."/>
            <person name="Uhlig S."/>
            <person name="Proctor R.H."/>
        </authorList>
    </citation>
    <scope>NUCLEOTIDE SEQUENCE</scope>
    <source>
        <strain evidence="2">NRRL 53441</strain>
    </source>
</reference>
<feature type="region of interest" description="Disordered" evidence="1">
    <location>
        <begin position="1"/>
        <end position="53"/>
    </location>
</feature>
<evidence type="ECO:0000313" key="3">
    <source>
        <dbReference type="Proteomes" id="UP000605986"/>
    </source>
</evidence>
<organism evidence="2 3">
    <name type="scientific">Fusarium austroafricanum</name>
    <dbReference type="NCBI Taxonomy" id="2364996"/>
    <lineage>
        <taxon>Eukaryota</taxon>
        <taxon>Fungi</taxon>
        <taxon>Dikarya</taxon>
        <taxon>Ascomycota</taxon>
        <taxon>Pezizomycotina</taxon>
        <taxon>Sordariomycetes</taxon>
        <taxon>Hypocreomycetidae</taxon>
        <taxon>Hypocreales</taxon>
        <taxon>Nectriaceae</taxon>
        <taxon>Fusarium</taxon>
        <taxon>Fusarium concolor species complex</taxon>
    </lineage>
</organism>
<evidence type="ECO:0000256" key="1">
    <source>
        <dbReference type="SAM" id="MobiDB-lite"/>
    </source>
</evidence>
<protein>
    <submittedName>
        <fullName evidence="2">Uncharacterized protein</fullName>
    </submittedName>
</protein>
<evidence type="ECO:0000313" key="2">
    <source>
        <dbReference type="EMBL" id="KAF4436455.1"/>
    </source>
</evidence>
<dbReference type="OrthoDB" id="5082591at2759"/>
<accession>A0A8H4NIK9</accession>
<keyword evidence="3" id="KW-1185">Reference proteome</keyword>
<dbReference type="AlphaFoldDB" id="A0A8H4NIK9"/>
<name>A0A8H4NIK9_9HYPO</name>
<comment type="caution">
    <text evidence="2">The sequence shown here is derived from an EMBL/GenBank/DDBJ whole genome shotgun (WGS) entry which is preliminary data.</text>
</comment>
<proteinExistence type="predicted"/>
<feature type="compositionally biased region" description="Basic residues" evidence="1">
    <location>
        <begin position="29"/>
        <end position="39"/>
    </location>
</feature>
<dbReference type="EMBL" id="JAADJG010000802">
    <property type="protein sequence ID" value="KAF4436455.1"/>
    <property type="molecule type" value="Genomic_DNA"/>
</dbReference>
<sequence length="369" mass="42846">MERRKQGRPLGSGAGQKRKAEEDLSLNKHTVRSRERARRQTGYDKERHRHHAAYRTARSRLIAKLKTTEEYQNGDQADKDHILEENMKPLDKKFFEEKRHPDQWPIRDRNTTDASKFSREFGQDVVSEDEEGGLDWEDIVELDDIDIKQLERFNKAHNFEVLKSPVEQDKGIDDLDLSSTYLRRTTRIAQNWKDSNWQAYRKRDNADEIDAADVFTLIDMAIWLVCGPLGFDRVLEAPPRKPKYRNKSTIVTYADFIRDGMNALSSQAFEARFEKSRAMVLNTMLSGVPGCASQSPYETFLLPGPAEIWKPRSMARLEEVEEILFRQANVPKALYRILTGRFKTKELRKGKTAPWDAGCVQMLVLMSRH</sequence>